<keyword evidence="2" id="KW-1185">Reference proteome</keyword>
<sequence length="510" mass="55315">MSPPSKTPQQQHPQFFTCTFCWHLSRGPPHACGEVVFRGDECVSLGWCFWHRACYGCLLCGSRLVVAGPKLAELFDDGDRVAVGAGDGDVGLGNGREIAEIPACANCVVGSRIDKTNQQNVVQNVLRRVDRIDGGMARQRWEKRNGQVSRQAVGEIKRIPSRRNSAAIHAPTPPSRPPWLSQVRARTSHTSRMAGDGALSSSDDENRDCVVPLDSTIYVSILDPIGEPAFKPSPTKPIPRWMQWLPSQRRNSQPNEARPLSVLDEHFPPRPGPSSNNEPEPEPKTVCPTIQPQVKRRSAHPQLSNYLSVPSDLPDSTIKALKGHSFVLDEPLQRPSSRVAAASSSSSPTRAAAKGELSLPVSPRSRSPFAPRNPSPLGKHAEKATGNSSKDVVAHFQRYIRRTPPAQSREFLNLYKPTRARPSIAVSGREGDRVVSGGQQVRGILERERSPTPGGSGSGSGSGRFAGWGGDGQAVTDGGDVVDLRSVRKRSSLQAELKKLLGGRSQGRDK</sequence>
<comment type="caution">
    <text evidence="1">The sequence shown here is derived from an EMBL/GenBank/DDBJ whole genome shotgun (WGS) entry which is preliminary data.</text>
</comment>
<accession>A0ACC0DJ48</accession>
<gene>
    <name evidence="1" type="ORF">F4821DRAFT_254017</name>
</gene>
<reference evidence="1 2" key="1">
    <citation type="journal article" date="2022" name="New Phytol.">
        <title>Ecological generalism drives hyperdiversity of secondary metabolite gene clusters in xylarialean endophytes.</title>
        <authorList>
            <person name="Franco M.E.E."/>
            <person name="Wisecaver J.H."/>
            <person name="Arnold A.E."/>
            <person name="Ju Y.M."/>
            <person name="Slot J.C."/>
            <person name="Ahrendt S."/>
            <person name="Moore L.P."/>
            <person name="Eastman K.E."/>
            <person name="Scott K."/>
            <person name="Konkel Z."/>
            <person name="Mondo S.J."/>
            <person name="Kuo A."/>
            <person name="Hayes R.D."/>
            <person name="Haridas S."/>
            <person name="Andreopoulos B."/>
            <person name="Riley R."/>
            <person name="LaButti K."/>
            <person name="Pangilinan J."/>
            <person name="Lipzen A."/>
            <person name="Amirebrahimi M."/>
            <person name="Yan J."/>
            <person name="Adam C."/>
            <person name="Keymanesh K."/>
            <person name="Ng V."/>
            <person name="Louie K."/>
            <person name="Northen T."/>
            <person name="Drula E."/>
            <person name="Henrissat B."/>
            <person name="Hsieh H.M."/>
            <person name="Youens-Clark K."/>
            <person name="Lutzoni F."/>
            <person name="Miadlikowska J."/>
            <person name="Eastwood D.C."/>
            <person name="Hamelin R.C."/>
            <person name="Grigoriev I.V."/>
            <person name="U'Ren J.M."/>
        </authorList>
    </citation>
    <scope>NUCLEOTIDE SEQUENCE [LARGE SCALE GENOMIC DNA]</scope>
    <source>
        <strain evidence="1 2">ER1909</strain>
    </source>
</reference>
<name>A0ACC0DJ48_9PEZI</name>
<evidence type="ECO:0000313" key="1">
    <source>
        <dbReference type="EMBL" id="KAI6092568.1"/>
    </source>
</evidence>
<protein>
    <submittedName>
        <fullName evidence="1">Uncharacterized protein</fullName>
    </submittedName>
</protein>
<organism evidence="1 2">
    <name type="scientific">Hypoxylon rubiginosum</name>
    <dbReference type="NCBI Taxonomy" id="110542"/>
    <lineage>
        <taxon>Eukaryota</taxon>
        <taxon>Fungi</taxon>
        <taxon>Dikarya</taxon>
        <taxon>Ascomycota</taxon>
        <taxon>Pezizomycotina</taxon>
        <taxon>Sordariomycetes</taxon>
        <taxon>Xylariomycetidae</taxon>
        <taxon>Xylariales</taxon>
        <taxon>Hypoxylaceae</taxon>
        <taxon>Hypoxylon</taxon>
    </lineage>
</organism>
<evidence type="ECO:0000313" key="2">
    <source>
        <dbReference type="Proteomes" id="UP001497680"/>
    </source>
</evidence>
<proteinExistence type="predicted"/>
<dbReference type="EMBL" id="MU394283">
    <property type="protein sequence ID" value="KAI6092568.1"/>
    <property type="molecule type" value="Genomic_DNA"/>
</dbReference>
<dbReference type="Proteomes" id="UP001497680">
    <property type="component" value="Unassembled WGS sequence"/>
</dbReference>